<evidence type="ECO:0000256" key="2">
    <source>
        <dbReference type="ARBA" id="ARBA00022946"/>
    </source>
</evidence>
<dbReference type="EMBL" id="AZGZ01000026">
    <property type="protein sequence ID" value="KZZ88382.1"/>
    <property type="molecule type" value="Genomic_DNA"/>
</dbReference>
<dbReference type="PANTHER" id="PTHR28595">
    <property type="entry name" value="39S RIBOSOMAL PROTEIN L54, MITOCHONDRIAL"/>
    <property type="match status" value="1"/>
</dbReference>
<evidence type="ECO:0000256" key="7">
    <source>
        <dbReference type="ARBA" id="ARBA00035179"/>
    </source>
</evidence>
<feature type="region of interest" description="Disordered" evidence="8">
    <location>
        <begin position="28"/>
        <end position="57"/>
    </location>
</feature>
<protein>
    <recommendedName>
        <fullName evidence="7">Large ribosomal subunit protein mL54</fullName>
    </recommendedName>
</protein>
<comment type="caution">
    <text evidence="9">The sequence shown here is derived from an EMBL/GenBank/DDBJ whole genome shotgun (WGS) entry which is preliminary data.</text>
</comment>
<evidence type="ECO:0000256" key="1">
    <source>
        <dbReference type="ARBA" id="ARBA00004173"/>
    </source>
</evidence>
<dbReference type="OrthoDB" id="10252718at2759"/>
<evidence type="ECO:0000313" key="9">
    <source>
        <dbReference type="EMBL" id="KZZ88382.1"/>
    </source>
</evidence>
<dbReference type="Proteomes" id="UP000242877">
    <property type="component" value="Unassembled WGS sequence"/>
</dbReference>
<keyword evidence="10" id="KW-1185">Reference proteome</keyword>
<evidence type="ECO:0000256" key="6">
    <source>
        <dbReference type="ARBA" id="ARBA00033752"/>
    </source>
</evidence>
<dbReference type="Pfam" id="PF08561">
    <property type="entry name" value="Ribosomal_L37"/>
    <property type="match status" value="1"/>
</dbReference>
<comment type="similarity">
    <text evidence="6">Belongs to the mitochondrion-specific ribosomal protein mL54 family.</text>
</comment>
<keyword evidence="2" id="KW-0809">Transit peptide</keyword>
<accession>A0A167W4A4</accession>
<evidence type="ECO:0000256" key="4">
    <source>
        <dbReference type="ARBA" id="ARBA00023128"/>
    </source>
</evidence>
<evidence type="ECO:0000256" key="3">
    <source>
        <dbReference type="ARBA" id="ARBA00022980"/>
    </source>
</evidence>
<reference evidence="9 10" key="1">
    <citation type="journal article" date="2016" name="Genome Biol. Evol.">
        <title>Divergent and convergent evolution of fungal pathogenicity.</title>
        <authorList>
            <person name="Shang Y."/>
            <person name="Xiao G."/>
            <person name="Zheng P."/>
            <person name="Cen K."/>
            <person name="Zhan S."/>
            <person name="Wang C."/>
        </authorList>
    </citation>
    <scope>NUCLEOTIDE SEQUENCE [LARGE SCALE GENOMIC DNA]</scope>
    <source>
        <strain evidence="9 10">ARSEF 7405</strain>
    </source>
</reference>
<proteinExistence type="inferred from homology"/>
<comment type="subcellular location">
    <subcellularLocation>
        <location evidence="1">Mitochondrion</location>
    </subcellularLocation>
</comment>
<organism evidence="9 10">
    <name type="scientific">Ascosphaera apis ARSEF 7405</name>
    <dbReference type="NCBI Taxonomy" id="392613"/>
    <lineage>
        <taxon>Eukaryota</taxon>
        <taxon>Fungi</taxon>
        <taxon>Dikarya</taxon>
        <taxon>Ascomycota</taxon>
        <taxon>Pezizomycotina</taxon>
        <taxon>Eurotiomycetes</taxon>
        <taxon>Eurotiomycetidae</taxon>
        <taxon>Onygenales</taxon>
        <taxon>Ascosphaeraceae</taxon>
        <taxon>Ascosphaera</taxon>
    </lineage>
</organism>
<keyword evidence="3 9" id="KW-0689">Ribosomal protein</keyword>
<feature type="compositionally biased region" description="Low complexity" evidence="8">
    <location>
        <begin position="34"/>
        <end position="53"/>
    </location>
</feature>
<dbReference type="InterPro" id="IPR013870">
    <property type="entry name" value="Ribosomal_mL54"/>
</dbReference>
<dbReference type="VEuPathDB" id="FungiDB:AAP_04954"/>
<dbReference type="PANTHER" id="PTHR28595:SF1">
    <property type="entry name" value="LARGE RIBOSOMAL SUBUNIT PROTEIN ML54"/>
    <property type="match status" value="1"/>
</dbReference>
<evidence type="ECO:0000313" key="10">
    <source>
        <dbReference type="Proteomes" id="UP000242877"/>
    </source>
</evidence>
<dbReference type="GO" id="GO:0005762">
    <property type="term" value="C:mitochondrial large ribosomal subunit"/>
    <property type="evidence" value="ECO:0007669"/>
    <property type="project" value="TreeGrafter"/>
</dbReference>
<gene>
    <name evidence="9" type="ORF">AAP_04954</name>
</gene>
<keyword evidence="5" id="KW-0687">Ribonucleoprotein</keyword>
<dbReference type="AlphaFoldDB" id="A0A167W4A4"/>
<evidence type="ECO:0000256" key="8">
    <source>
        <dbReference type="SAM" id="MobiDB-lite"/>
    </source>
</evidence>
<name>A0A167W4A4_9EURO</name>
<keyword evidence="4" id="KW-0496">Mitochondrion</keyword>
<sequence>MLCNSCRHLISRSLAPRLALNSIRAYSTPPSSPLPSAAATSPESTSSSTSTPTQRLHAESTVLAGTPLKGINYFANKPDPVALPDEEYPNWLWNLVLDHKVATTTANGMNIAEMTKKQRKRHMKKMAALAAEQPKIIPLHEQSIDITPANTPLSTEEDALKAAAESLEQRTEIRKSARVARRKAIREANFLRGM</sequence>
<dbReference type="GO" id="GO:0003735">
    <property type="term" value="F:structural constituent of ribosome"/>
    <property type="evidence" value="ECO:0007669"/>
    <property type="project" value="TreeGrafter"/>
</dbReference>
<evidence type="ECO:0000256" key="5">
    <source>
        <dbReference type="ARBA" id="ARBA00023274"/>
    </source>
</evidence>